<dbReference type="RefSeq" id="WP_380021460.1">
    <property type="nucleotide sequence ID" value="NZ_JBHSHD010000010.1"/>
</dbReference>
<proteinExistence type="predicted"/>
<evidence type="ECO:0000313" key="3">
    <source>
        <dbReference type="Proteomes" id="UP001595886"/>
    </source>
</evidence>
<keyword evidence="1" id="KW-1133">Transmembrane helix</keyword>
<sequence>MDLYERLRHERRKEQERIARRYRIGGAVFVVVLLAILALHRMSKDCGHDLFEWDEYRRCSLPEIGNWLLSDAGVSWMFWTAVIVGVAVLVARFRDGDT</sequence>
<comment type="caution">
    <text evidence="2">The sequence shown here is derived from an EMBL/GenBank/DDBJ whole genome shotgun (WGS) entry which is preliminary data.</text>
</comment>
<feature type="transmembrane region" description="Helical" evidence="1">
    <location>
        <begin position="76"/>
        <end position="93"/>
    </location>
</feature>
<dbReference type="EMBL" id="JBHSHD010000010">
    <property type="protein sequence ID" value="MFC4821175.1"/>
    <property type="molecule type" value="Genomic_DNA"/>
</dbReference>
<gene>
    <name evidence="2" type="ORF">ACFO6Q_12635</name>
</gene>
<evidence type="ECO:0000256" key="1">
    <source>
        <dbReference type="SAM" id="Phobius"/>
    </source>
</evidence>
<keyword evidence="1" id="KW-0472">Membrane</keyword>
<keyword evidence="1" id="KW-0812">Transmembrane</keyword>
<protein>
    <submittedName>
        <fullName evidence="2">Uncharacterized protein</fullName>
    </submittedName>
</protein>
<name>A0ABV9QVX0_9GAMM</name>
<organism evidence="2 3">
    <name type="scientific">Dokdonella ginsengisoli</name>
    <dbReference type="NCBI Taxonomy" id="363846"/>
    <lineage>
        <taxon>Bacteria</taxon>
        <taxon>Pseudomonadati</taxon>
        <taxon>Pseudomonadota</taxon>
        <taxon>Gammaproteobacteria</taxon>
        <taxon>Lysobacterales</taxon>
        <taxon>Rhodanobacteraceae</taxon>
        <taxon>Dokdonella</taxon>
    </lineage>
</organism>
<dbReference type="Proteomes" id="UP001595886">
    <property type="component" value="Unassembled WGS sequence"/>
</dbReference>
<evidence type="ECO:0000313" key="2">
    <source>
        <dbReference type="EMBL" id="MFC4821175.1"/>
    </source>
</evidence>
<feature type="transmembrane region" description="Helical" evidence="1">
    <location>
        <begin position="21"/>
        <end position="40"/>
    </location>
</feature>
<reference evidence="3" key="1">
    <citation type="journal article" date="2019" name="Int. J. Syst. Evol. Microbiol.">
        <title>The Global Catalogue of Microorganisms (GCM) 10K type strain sequencing project: providing services to taxonomists for standard genome sequencing and annotation.</title>
        <authorList>
            <consortium name="The Broad Institute Genomics Platform"/>
            <consortium name="The Broad Institute Genome Sequencing Center for Infectious Disease"/>
            <person name="Wu L."/>
            <person name="Ma J."/>
        </authorList>
    </citation>
    <scope>NUCLEOTIDE SEQUENCE [LARGE SCALE GENOMIC DNA]</scope>
    <source>
        <strain evidence="3">CCUG 30340</strain>
    </source>
</reference>
<accession>A0ABV9QVX0</accession>
<keyword evidence="3" id="KW-1185">Reference proteome</keyword>